<feature type="region of interest" description="Disordered" evidence="14">
    <location>
        <begin position="1"/>
        <end position="21"/>
    </location>
</feature>
<dbReference type="EMBL" id="IACT01000417">
    <property type="protein sequence ID" value="LAC19833.1"/>
    <property type="molecule type" value="mRNA"/>
</dbReference>
<comment type="subcellular location">
    <subcellularLocation>
        <location evidence="1">Membrane</location>
        <topology evidence="1">Multi-pass membrane protein</topology>
    </subcellularLocation>
</comment>
<keyword evidence="12" id="KW-0443">Lipid metabolism</keyword>
<dbReference type="GO" id="GO:0004767">
    <property type="term" value="F:sphingomyelin phosphodiesterase activity"/>
    <property type="evidence" value="ECO:0007669"/>
    <property type="project" value="UniProtKB-EC"/>
</dbReference>
<dbReference type="Gene3D" id="3.60.10.10">
    <property type="entry name" value="Endonuclease/exonuclease/phosphatase"/>
    <property type="match status" value="1"/>
</dbReference>
<keyword evidence="11 15" id="KW-1133">Transmembrane helix</keyword>
<keyword evidence="7" id="KW-0479">Metal-binding</keyword>
<feature type="compositionally biased region" description="Polar residues" evidence="14">
    <location>
        <begin position="384"/>
        <end position="399"/>
    </location>
</feature>
<evidence type="ECO:0000256" key="7">
    <source>
        <dbReference type="ARBA" id="ARBA00022723"/>
    </source>
</evidence>
<accession>A0A6A7FNX4</accession>
<dbReference type="AlphaFoldDB" id="A0A6A7FNX4"/>
<feature type="compositionally biased region" description="Polar residues" evidence="14">
    <location>
        <begin position="345"/>
        <end position="367"/>
    </location>
</feature>
<evidence type="ECO:0000259" key="16">
    <source>
        <dbReference type="Pfam" id="PF03372"/>
    </source>
</evidence>
<evidence type="ECO:0000256" key="14">
    <source>
        <dbReference type="SAM" id="MobiDB-lite"/>
    </source>
</evidence>
<feature type="transmembrane region" description="Helical" evidence="15">
    <location>
        <begin position="523"/>
        <end position="548"/>
    </location>
</feature>
<evidence type="ECO:0000256" key="10">
    <source>
        <dbReference type="ARBA" id="ARBA00022919"/>
    </source>
</evidence>
<evidence type="ECO:0000256" key="3">
    <source>
        <dbReference type="ARBA" id="ARBA00004991"/>
    </source>
</evidence>
<evidence type="ECO:0000256" key="4">
    <source>
        <dbReference type="ARBA" id="ARBA00006335"/>
    </source>
</evidence>
<dbReference type="GO" id="GO:0046872">
    <property type="term" value="F:metal ion binding"/>
    <property type="evidence" value="ECO:0007669"/>
    <property type="project" value="UniProtKB-KW"/>
</dbReference>
<evidence type="ECO:0000313" key="17">
    <source>
        <dbReference type="EMBL" id="LAC19833.1"/>
    </source>
</evidence>
<dbReference type="PANTHER" id="PTHR16320:SF24">
    <property type="entry name" value="PHOSPHODIESTERASE, PUTATIVE-RELATED"/>
    <property type="match status" value="1"/>
</dbReference>
<name>A0A6A7FNX4_9CRUS</name>
<evidence type="ECO:0000256" key="12">
    <source>
        <dbReference type="ARBA" id="ARBA00023098"/>
    </source>
</evidence>
<feature type="domain" description="Endonuclease/exonuclease/phosphatase" evidence="16">
    <location>
        <begin position="34"/>
        <end position="298"/>
    </location>
</feature>
<dbReference type="SUPFAM" id="SSF56219">
    <property type="entry name" value="DNase I-like"/>
    <property type="match status" value="1"/>
</dbReference>
<keyword evidence="6 15" id="KW-0812">Transmembrane</keyword>
<keyword evidence="8" id="KW-0378">Hydrolase</keyword>
<reference evidence="17" key="1">
    <citation type="submission" date="2017-11" db="EMBL/GenBank/DDBJ databases">
        <title>The sensing device of the deep-sea amphipod.</title>
        <authorList>
            <person name="Kobayashi H."/>
            <person name="Nagahama T."/>
            <person name="Arai W."/>
            <person name="Sasagawa Y."/>
            <person name="Umeda M."/>
            <person name="Hayashi T."/>
            <person name="Nikaido I."/>
            <person name="Watanabe H."/>
            <person name="Oguri K."/>
            <person name="Kitazato H."/>
            <person name="Fujioka K."/>
            <person name="Kido Y."/>
            <person name="Takami H."/>
        </authorList>
    </citation>
    <scope>NUCLEOTIDE SEQUENCE</scope>
    <source>
        <tissue evidence="17">Whole body</tissue>
    </source>
</reference>
<evidence type="ECO:0000256" key="9">
    <source>
        <dbReference type="ARBA" id="ARBA00022842"/>
    </source>
</evidence>
<evidence type="ECO:0000256" key="5">
    <source>
        <dbReference type="ARBA" id="ARBA00012369"/>
    </source>
</evidence>
<dbReference type="Pfam" id="PF03372">
    <property type="entry name" value="Exo_endo_phos"/>
    <property type="match status" value="1"/>
</dbReference>
<feature type="compositionally biased region" description="Low complexity" evidence="14">
    <location>
        <begin position="368"/>
        <end position="382"/>
    </location>
</feature>
<dbReference type="InterPro" id="IPR038772">
    <property type="entry name" value="Sph/SMPD2-like"/>
</dbReference>
<organism evidence="17">
    <name type="scientific">Hirondellea gigas</name>
    <dbReference type="NCBI Taxonomy" id="1518452"/>
    <lineage>
        <taxon>Eukaryota</taxon>
        <taxon>Metazoa</taxon>
        <taxon>Ecdysozoa</taxon>
        <taxon>Arthropoda</taxon>
        <taxon>Crustacea</taxon>
        <taxon>Multicrustacea</taxon>
        <taxon>Malacostraca</taxon>
        <taxon>Eumalacostraca</taxon>
        <taxon>Peracarida</taxon>
        <taxon>Amphipoda</taxon>
        <taxon>Amphilochidea</taxon>
        <taxon>Lysianassida</taxon>
        <taxon>Lysianassidira</taxon>
        <taxon>Lysianassoidea</taxon>
        <taxon>Lysianassidae</taxon>
        <taxon>Hirondellea</taxon>
    </lineage>
</organism>
<evidence type="ECO:0000256" key="13">
    <source>
        <dbReference type="ARBA" id="ARBA00023136"/>
    </source>
</evidence>
<evidence type="ECO:0000256" key="11">
    <source>
        <dbReference type="ARBA" id="ARBA00022989"/>
    </source>
</evidence>
<keyword evidence="13 15" id="KW-0472">Membrane</keyword>
<feature type="region of interest" description="Disordered" evidence="14">
    <location>
        <begin position="310"/>
        <end position="411"/>
    </location>
</feature>
<dbReference type="EC" id="3.1.4.12" evidence="5"/>
<protein>
    <recommendedName>
        <fullName evidence="5">sphingomyelin phosphodiesterase</fullName>
        <ecNumber evidence="5">3.1.4.12</ecNumber>
    </recommendedName>
</protein>
<evidence type="ECO:0000256" key="15">
    <source>
        <dbReference type="SAM" id="Phobius"/>
    </source>
</evidence>
<evidence type="ECO:0000256" key="2">
    <source>
        <dbReference type="ARBA" id="ARBA00004760"/>
    </source>
</evidence>
<evidence type="ECO:0000256" key="1">
    <source>
        <dbReference type="ARBA" id="ARBA00004141"/>
    </source>
</evidence>
<sequence>MMVEESEEAARVQATEPSPQQQMCNSNNFDVRILTLNVWGIPGVSKDRVPRLEAICEQITSAAEPYHFVMMQEVWSINDYNIIALKLKPVLRYSHFFFSGVIGSGLCMFSSTPLNSVHFHNWSVNGLPHKVYHGDWWGGKGVALASTTLHGHNIVIATAHLHAVYHHLQDEYLHHRVVQAYESSQVLGWCASAAHTLILAGDFNCEPHEVPYRLLRYNAGLRDAFIDAPNKPVDGIGATNETPGNSYTSVSALRQDPTGKRIDHILYRPAANVKCKVQLCDLPWPLRVPGASYSYSDHEAVRAVFSITTDDDDSGDALITSNGPSPRRSILNQQQKQETTKTITAAPNNSITTTVPNNSTTEATPNDSNTETAANNSNTEATPKNRTTEASPKISTTPHLKNGSGNGSMNSSAPFVVMNDRLHNSCKQQSTMSAEHQLTNALHQQTDTLLDSAAICAQGMRSIKASKNFYTFLTFALTILNLILITVVSSSSGRSGGGAAGGVCVVGDECNSDDSGGGISGGWMFMLVLLLLLSVVITMYTLWLVVVWNRIETNAILATQLGLETLLEDLRKKNAAQFSNSSKVTVRSVQS</sequence>
<keyword evidence="10" id="KW-0746">Sphingolipid metabolism</keyword>
<comment type="pathway">
    <text evidence="3">Sphingolipid metabolism.</text>
</comment>
<evidence type="ECO:0000256" key="6">
    <source>
        <dbReference type="ARBA" id="ARBA00022692"/>
    </source>
</evidence>
<dbReference type="InterPro" id="IPR005135">
    <property type="entry name" value="Endo/exonuclease/phosphatase"/>
</dbReference>
<proteinExistence type="evidence at transcript level"/>
<keyword evidence="9" id="KW-0460">Magnesium</keyword>
<comment type="similarity">
    <text evidence="4">Belongs to the neutral sphingomyelinase family.</text>
</comment>
<dbReference type="GO" id="GO:0016020">
    <property type="term" value="C:membrane"/>
    <property type="evidence" value="ECO:0007669"/>
    <property type="project" value="UniProtKB-SubCell"/>
</dbReference>
<dbReference type="GO" id="GO:0006665">
    <property type="term" value="P:sphingolipid metabolic process"/>
    <property type="evidence" value="ECO:0007669"/>
    <property type="project" value="UniProtKB-KW"/>
</dbReference>
<dbReference type="InterPro" id="IPR036691">
    <property type="entry name" value="Endo/exonu/phosph_ase_sf"/>
</dbReference>
<feature type="compositionally biased region" description="Low complexity" evidence="14">
    <location>
        <begin position="333"/>
        <end position="344"/>
    </location>
</feature>
<comment type="pathway">
    <text evidence="2">Lipid metabolism; sphingolipid metabolism.</text>
</comment>
<dbReference type="PANTHER" id="PTHR16320">
    <property type="entry name" value="SPHINGOMYELINASE FAMILY MEMBER"/>
    <property type="match status" value="1"/>
</dbReference>
<feature type="transmembrane region" description="Helical" evidence="15">
    <location>
        <begin position="469"/>
        <end position="488"/>
    </location>
</feature>
<evidence type="ECO:0000256" key="8">
    <source>
        <dbReference type="ARBA" id="ARBA00022801"/>
    </source>
</evidence>